<dbReference type="SUPFAM" id="SSF52540">
    <property type="entry name" value="P-loop containing nucleoside triphosphate hydrolases"/>
    <property type="match status" value="2"/>
</dbReference>
<dbReference type="CDD" id="cd03250">
    <property type="entry name" value="ABCC_MRP_domain1"/>
    <property type="match status" value="1"/>
</dbReference>
<evidence type="ECO:0000259" key="14">
    <source>
        <dbReference type="PROSITE" id="PS50929"/>
    </source>
</evidence>
<reference evidence="15" key="1">
    <citation type="submission" date="2021-11" db="EMBL/GenBank/DDBJ databases">
        <title>Purpureocillium_takamizusanense_genome.</title>
        <authorList>
            <person name="Nguyen N.-H."/>
        </authorList>
    </citation>
    <scope>NUCLEOTIDE SEQUENCE</scope>
    <source>
        <strain evidence="15">PT3</strain>
    </source>
</reference>
<evidence type="ECO:0000256" key="7">
    <source>
        <dbReference type="ARBA" id="ARBA00022840"/>
    </source>
</evidence>
<dbReference type="InterPro" id="IPR011527">
    <property type="entry name" value="ABC1_TM_dom"/>
</dbReference>
<feature type="compositionally biased region" description="Basic and acidic residues" evidence="11">
    <location>
        <begin position="1057"/>
        <end position="1069"/>
    </location>
</feature>
<dbReference type="SMART" id="SM00382">
    <property type="entry name" value="AAA"/>
    <property type="match status" value="2"/>
</dbReference>
<proteinExistence type="inferred from homology"/>
<evidence type="ECO:0000256" key="8">
    <source>
        <dbReference type="ARBA" id="ARBA00022989"/>
    </source>
</evidence>
<dbReference type="CDD" id="cd18579">
    <property type="entry name" value="ABC_6TM_ABCC_D1"/>
    <property type="match status" value="1"/>
</dbReference>
<evidence type="ECO:0008006" key="17">
    <source>
        <dbReference type="Google" id="ProtNLM"/>
    </source>
</evidence>
<comment type="similarity">
    <text evidence="2">Belongs to the ABC transporter superfamily. ABCC family. Conjugate transporter (TC 3.A.1.208) subfamily.</text>
</comment>
<evidence type="ECO:0000256" key="11">
    <source>
        <dbReference type="SAM" id="MobiDB-lite"/>
    </source>
</evidence>
<dbReference type="FunFam" id="3.40.50.300:FF:002145">
    <property type="entry name" value="ABC transporter (MsbA subfamily)"/>
    <property type="match status" value="1"/>
</dbReference>
<evidence type="ECO:0000313" key="16">
    <source>
        <dbReference type="Proteomes" id="UP000829364"/>
    </source>
</evidence>
<dbReference type="FunFam" id="1.20.1560.10:FF:000066">
    <property type="entry name" value="ABC multidrug transporter (Eurofung)"/>
    <property type="match status" value="1"/>
</dbReference>
<evidence type="ECO:0000313" key="15">
    <source>
        <dbReference type="EMBL" id="UNI24672.1"/>
    </source>
</evidence>
<dbReference type="PANTHER" id="PTHR24223:SF399">
    <property type="entry name" value="ABC TRANSPORTER ATNG"/>
    <property type="match status" value="1"/>
</dbReference>
<protein>
    <recommendedName>
        <fullName evidence="17">ABC transporter</fullName>
    </recommendedName>
</protein>
<evidence type="ECO:0000256" key="9">
    <source>
        <dbReference type="ARBA" id="ARBA00023136"/>
    </source>
</evidence>
<sequence>MQCRTLWLLGDDVRNAAHVFTAVTACKVVMLFLETRTKRRALLLKWQHVGPEATSGIINRLFFWWLNRLMMSGFNGNLSTSSLYDLDDELLSEPLLDRLRLYWRINKARADSKYPLVWALLQAVRGGLLVCIVPRLCYSALKLSEPFLLLRVVQYMDDARQEQRETGYALIVATGLVYAGRAFASNFYDYKQRRYMTMIRGALSALVMHETADLHNAAAGSATVTLITSDVTRVADSFDALHEIWASILELFFAIWLLQRQLGLGSIGPLIVVAVSYVLMKMLSARMPPAQKTLSGAIEKRVSTTSSILASMKEVKMLGLVALWLDKIQGLMVRELAYSSRMRTLVAYMNVFANIPSYLAPMSAFGIAIFASGLGASELSVGKIFTSLAIIGLISGPLAQLLYTVPSVVRSLASFDRLQEFLDKVAESRSLRDEPRDGSDNEAAPYKDDLDFPAEVSIAVEHASFRYNVGDDPILRDINVRVPRASFALVVGKVGTGKSTLMNALLGELNTSGSVYIDRNAQGIAYCAQTPWLVNATIQQNIVAQSSMDQDWYDTVVRACALDVDFASLPRGDRSLVGTKGISLSGGQKHRVALARAVYAKKSILFIDDVLSGLDWATQAHVWTQVFGPQGLLRRSQSTVVLATHFVKKIQDADAVILLEDGTIALQESPEAISTMEQFTRLLSESNNQSLSDTSSSNTDEDIDATPKVATEGKAAKSVTVQSDDEDPDLAVRKVSDSALYAYYFEHIGWAYGLSCFLSGFISPCTSLAASIWMKTWAEANESQRHVSTGFYFGVYAGLEVFNSVMIGFDIWYLLAVVTIRATRGVHLDLLQTVMGAPLSFFAGTDTGDVLNRFSKDISFVNMNMPTALLTTWFGLRTVVMNSILVLPGSSYLSIAIPFTVIFVYVLQKFYVRTSRQLRHHELQSSAPLNTHLLETIDGLATIRAFGWRAAYRKSALALLDDSQKPHYLLFCIQRWLNLVLDLYVAGLAVFLVALGVLVPGSSTKGAMALALLNVLGLGSSLANLVGSWTSLETSLGALARIRDFENETPQEIAPAKPEEKGDSDWPSRGEIEFRETTASYDTSGDSLLAIDHVSLKIKPGEKVAICGRTGSGKSSLLLTLFRLLELDSGSITIDGLDVAHIPQNKVRRSLISVPQEPTLFPGTIRSNLWLAHDDNESDSDSVAPSDDELRNALERVELWEAIASQVEGLNTDVSTVSLSQGQKQLLCLCRAVLRRDTSAVLVLDEAMSAVDGHTEQVMVRVLEGAFARHTVVSVAHRLNTVRKFDRVVVLEAGRVVEVGEPERLLDIPDGRLRALWDSQN</sequence>
<dbReference type="RefSeq" id="XP_047848153.1">
    <property type="nucleotide sequence ID" value="XM_047992140.1"/>
</dbReference>
<feature type="domain" description="ABC transmembrane type-1" evidence="14">
    <location>
        <begin position="750"/>
        <end position="1034"/>
    </location>
</feature>
<keyword evidence="6" id="KW-0547">Nucleotide-binding</keyword>
<evidence type="ECO:0000256" key="12">
    <source>
        <dbReference type="SAM" id="Phobius"/>
    </source>
</evidence>
<name>A0A9Q8QSM8_9HYPO</name>
<dbReference type="InterPro" id="IPR027417">
    <property type="entry name" value="P-loop_NTPase"/>
</dbReference>
<dbReference type="PANTHER" id="PTHR24223">
    <property type="entry name" value="ATP-BINDING CASSETTE SUB-FAMILY C"/>
    <property type="match status" value="1"/>
</dbReference>
<feature type="transmembrane region" description="Helical" evidence="12">
    <location>
        <begin position="116"/>
        <end position="141"/>
    </location>
</feature>
<dbReference type="InterPro" id="IPR017871">
    <property type="entry name" value="ABC_transporter-like_CS"/>
</dbReference>
<dbReference type="PROSITE" id="PS00211">
    <property type="entry name" value="ABC_TRANSPORTER_1"/>
    <property type="match status" value="1"/>
</dbReference>
<feature type="transmembrane region" description="Helical" evidence="12">
    <location>
        <begin position="264"/>
        <end position="283"/>
    </location>
</feature>
<feature type="transmembrane region" description="Helical" evidence="12">
    <location>
        <begin position="384"/>
        <end position="405"/>
    </location>
</feature>
<evidence type="ECO:0000256" key="3">
    <source>
        <dbReference type="ARBA" id="ARBA00022448"/>
    </source>
</evidence>
<keyword evidence="16" id="KW-1185">Reference proteome</keyword>
<dbReference type="InterPro" id="IPR044746">
    <property type="entry name" value="ABCC_6TM_D1"/>
</dbReference>
<dbReference type="CDD" id="cd03244">
    <property type="entry name" value="ABCC_MRP_domain2"/>
    <property type="match status" value="1"/>
</dbReference>
<keyword evidence="8 12" id="KW-1133">Transmembrane helix</keyword>
<feature type="domain" description="ABC transmembrane type-1" evidence="14">
    <location>
        <begin position="136"/>
        <end position="410"/>
    </location>
</feature>
<evidence type="ECO:0000256" key="5">
    <source>
        <dbReference type="ARBA" id="ARBA00022692"/>
    </source>
</evidence>
<feature type="transmembrane region" description="Helical" evidence="12">
    <location>
        <begin position="793"/>
        <end position="815"/>
    </location>
</feature>
<dbReference type="PROSITE" id="PS50929">
    <property type="entry name" value="ABC_TM1F"/>
    <property type="match status" value="2"/>
</dbReference>
<gene>
    <name evidence="15" type="ORF">JDV02_010402</name>
</gene>
<dbReference type="EMBL" id="CP086365">
    <property type="protein sequence ID" value="UNI24672.1"/>
    <property type="molecule type" value="Genomic_DNA"/>
</dbReference>
<feature type="domain" description="ABC transporter" evidence="13">
    <location>
        <begin position="1072"/>
        <end position="1318"/>
    </location>
</feature>
<feature type="transmembrane region" description="Helical" evidence="12">
    <location>
        <begin position="240"/>
        <end position="258"/>
    </location>
</feature>
<dbReference type="InterPro" id="IPR050173">
    <property type="entry name" value="ABC_transporter_C-like"/>
</dbReference>
<dbReference type="Proteomes" id="UP000829364">
    <property type="component" value="Chromosome 12"/>
</dbReference>
<feature type="domain" description="ABC transporter" evidence="13">
    <location>
        <begin position="458"/>
        <end position="686"/>
    </location>
</feature>
<dbReference type="GO" id="GO:0005524">
    <property type="term" value="F:ATP binding"/>
    <property type="evidence" value="ECO:0007669"/>
    <property type="project" value="UniProtKB-KW"/>
</dbReference>
<keyword evidence="5 12" id="KW-0812">Transmembrane</keyword>
<dbReference type="GO" id="GO:0005886">
    <property type="term" value="C:plasma membrane"/>
    <property type="evidence" value="ECO:0007669"/>
    <property type="project" value="UniProtKB-SubCell"/>
</dbReference>
<feature type="region of interest" description="Disordered" evidence="11">
    <location>
        <begin position="688"/>
        <end position="709"/>
    </location>
</feature>
<evidence type="ECO:0000256" key="10">
    <source>
        <dbReference type="ARBA" id="ARBA00023180"/>
    </source>
</evidence>
<feature type="transmembrane region" description="Helical" evidence="12">
    <location>
        <begin position="979"/>
        <end position="1001"/>
    </location>
</feature>
<dbReference type="Gene3D" id="1.20.1560.10">
    <property type="entry name" value="ABC transporter type 1, transmembrane domain"/>
    <property type="match status" value="2"/>
</dbReference>
<dbReference type="Gene3D" id="3.40.50.300">
    <property type="entry name" value="P-loop containing nucleotide triphosphate hydrolases"/>
    <property type="match status" value="2"/>
</dbReference>
<dbReference type="PROSITE" id="PS50893">
    <property type="entry name" value="ABC_TRANSPORTER_2"/>
    <property type="match status" value="2"/>
</dbReference>
<dbReference type="CDD" id="cd18580">
    <property type="entry name" value="ABC_6TM_ABCC_D2"/>
    <property type="match status" value="1"/>
</dbReference>
<keyword evidence="3" id="KW-0813">Transport</keyword>
<keyword evidence="4" id="KW-1003">Cell membrane</keyword>
<dbReference type="InterPro" id="IPR003593">
    <property type="entry name" value="AAA+_ATPase"/>
</dbReference>
<evidence type="ECO:0000256" key="6">
    <source>
        <dbReference type="ARBA" id="ARBA00022741"/>
    </source>
</evidence>
<feature type="compositionally biased region" description="Low complexity" evidence="11">
    <location>
        <begin position="688"/>
        <end position="698"/>
    </location>
</feature>
<evidence type="ECO:0000256" key="2">
    <source>
        <dbReference type="ARBA" id="ARBA00009726"/>
    </source>
</evidence>
<dbReference type="GO" id="GO:0140359">
    <property type="term" value="F:ABC-type transporter activity"/>
    <property type="evidence" value="ECO:0007669"/>
    <property type="project" value="InterPro"/>
</dbReference>
<keyword evidence="9 12" id="KW-0472">Membrane</keyword>
<feature type="transmembrane region" description="Helical" evidence="12">
    <location>
        <begin position="868"/>
        <end position="886"/>
    </location>
</feature>
<dbReference type="InterPro" id="IPR044726">
    <property type="entry name" value="ABCC_6TM_D2"/>
</dbReference>
<feature type="transmembrane region" description="Helical" evidence="12">
    <location>
        <begin position="16"/>
        <end position="33"/>
    </location>
</feature>
<evidence type="ECO:0000256" key="1">
    <source>
        <dbReference type="ARBA" id="ARBA00004651"/>
    </source>
</evidence>
<feature type="transmembrane region" description="Helical" evidence="12">
    <location>
        <begin position="351"/>
        <end position="372"/>
    </location>
</feature>
<dbReference type="GeneID" id="72072346"/>
<dbReference type="InterPro" id="IPR003439">
    <property type="entry name" value="ABC_transporter-like_ATP-bd"/>
</dbReference>
<evidence type="ECO:0000256" key="4">
    <source>
        <dbReference type="ARBA" id="ARBA00022475"/>
    </source>
</evidence>
<comment type="subcellular location">
    <subcellularLocation>
        <location evidence="1">Cell membrane</location>
        <topology evidence="1">Multi-pass membrane protein</topology>
    </subcellularLocation>
</comment>
<feature type="transmembrane region" description="Helical" evidence="12">
    <location>
        <begin position="168"/>
        <end position="188"/>
    </location>
</feature>
<keyword evidence="7" id="KW-0067">ATP-binding</keyword>
<evidence type="ECO:0000259" key="13">
    <source>
        <dbReference type="PROSITE" id="PS50893"/>
    </source>
</evidence>
<dbReference type="OrthoDB" id="6500128at2759"/>
<dbReference type="KEGG" id="ptkz:JDV02_010402"/>
<dbReference type="SUPFAM" id="SSF90123">
    <property type="entry name" value="ABC transporter transmembrane region"/>
    <property type="match status" value="2"/>
</dbReference>
<dbReference type="Pfam" id="PF00664">
    <property type="entry name" value="ABC_membrane"/>
    <property type="match status" value="2"/>
</dbReference>
<dbReference type="GO" id="GO:0016887">
    <property type="term" value="F:ATP hydrolysis activity"/>
    <property type="evidence" value="ECO:0007669"/>
    <property type="project" value="InterPro"/>
</dbReference>
<organism evidence="15 16">
    <name type="scientific">Purpureocillium takamizusanense</name>
    <dbReference type="NCBI Taxonomy" id="2060973"/>
    <lineage>
        <taxon>Eukaryota</taxon>
        <taxon>Fungi</taxon>
        <taxon>Dikarya</taxon>
        <taxon>Ascomycota</taxon>
        <taxon>Pezizomycotina</taxon>
        <taxon>Sordariomycetes</taxon>
        <taxon>Hypocreomycetidae</taxon>
        <taxon>Hypocreales</taxon>
        <taxon>Ophiocordycipitaceae</taxon>
        <taxon>Purpureocillium</taxon>
    </lineage>
</organism>
<dbReference type="PROSITE" id="PS51257">
    <property type="entry name" value="PROKAR_LIPOPROTEIN"/>
    <property type="match status" value="1"/>
</dbReference>
<dbReference type="Pfam" id="PF00005">
    <property type="entry name" value="ABC_tran"/>
    <property type="match status" value="2"/>
</dbReference>
<keyword evidence="10" id="KW-0325">Glycoprotein</keyword>
<feature type="transmembrane region" description="Helical" evidence="12">
    <location>
        <begin position="892"/>
        <end position="912"/>
    </location>
</feature>
<feature type="region of interest" description="Disordered" evidence="11">
    <location>
        <begin position="1050"/>
        <end position="1069"/>
    </location>
</feature>
<dbReference type="InterPro" id="IPR036640">
    <property type="entry name" value="ABC1_TM_sf"/>
</dbReference>
<accession>A0A9Q8QSM8</accession>
<feature type="transmembrane region" description="Helical" evidence="12">
    <location>
        <begin position="750"/>
        <end position="773"/>
    </location>
</feature>